<dbReference type="KEGG" id="skn:SKUN_001727"/>
<feature type="signal peptide" evidence="1">
    <location>
        <begin position="1"/>
        <end position="23"/>
    </location>
</feature>
<keyword evidence="2" id="KW-0614">Plasmid</keyword>
<evidence type="ECO:0000313" key="2">
    <source>
        <dbReference type="EMBL" id="ALA98581.1"/>
    </source>
</evidence>
<accession>A0A0K2JJY7</accession>
<dbReference type="Proteomes" id="UP000062963">
    <property type="component" value="Plasmid pSKU226"/>
</dbReference>
<dbReference type="OrthoDB" id="391407at2"/>
<geneLocation type="plasmid" evidence="2 3">
    <name>pSKU226</name>
</geneLocation>
<dbReference type="RefSeq" id="WP_053391595.1">
    <property type="nucleotide sequence ID" value="NZ_CP012423.1"/>
</dbReference>
<sequence length="116" mass="12489">MKKLLSILTITTLTTSTPAPLLAAVPLTNTLTSNSNNEYLSIKEMNGVNNNINSITIDKNNNIYFGTDTGAYKLFAGSTTPTKINGISGNVVSIAVWYCNGNVSCNYRYKSDSVNV</sequence>
<dbReference type="InterPro" id="IPR011110">
    <property type="entry name" value="Reg_prop"/>
</dbReference>
<evidence type="ECO:0000313" key="3">
    <source>
        <dbReference type="Proteomes" id="UP000062963"/>
    </source>
</evidence>
<feature type="chain" id="PRO_5005479704" evidence="1">
    <location>
        <begin position="24"/>
        <end position="116"/>
    </location>
</feature>
<keyword evidence="3" id="KW-1185">Reference proteome</keyword>
<protein>
    <submittedName>
        <fullName evidence="2">Adhesin related protein</fullName>
    </submittedName>
</protein>
<dbReference type="EMBL" id="CP012423">
    <property type="protein sequence ID" value="ALA98581.1"/>
    <property type="molecule type" value="Genomic_DNA"/>
</dbReference>
<name>A0A0K2JJY7_SPIKU</name>
<reference evidence="2 3" key="1">
    <citation type="journal article" date="2015" name="Genome Announc.">
        <title>Complete Genome Sequence of Spiroplasma kunkelii Strain CR2-3x, Causal Agent of Corn Stunt Disease in Zea mays L.</title>
        <authorList>
            <person name="Davis R.E."/>
            <person name="Shao J."/>
            <person name="Dally E.L."/>
            <person name="Zhao Y."/>
            <person name="Gasparich G.E."/>
            <person name="Gaynor B.J."/>
            <person name="Athey J.C."/>
            <person name="Harrison N.A."/>
            <person name="Donofrio N."/>
        </authorList>
    </citation>
    <scope>NUCLEOTIDE SEQUENCE [LARGE SCALE GENOMIC DNA]</scope>
    <source>
        <strain evidence="2 3">CR2-3x</strain>
        <plasmid evidence="2">pSKU226</plasmid>
    </source>
</reference>
<dbReference type="Gene3D" id="2.130.10.10">
    <property type="entry name" value="YVTN repeat-like/Quinoprotein amine dehydrogenase"/>
    <property type="match status" value="1"/>
</dbReference>
<proteinExistence type="predicted"/>
<organism evidence="2 3">
    <name type="scientific">Spiroplasma kunkelii CR2-3x</name>
    <dbReference type="NCBI Taxonomy" id="273035"/>
    <lineage>
        <taxon>Bacteria</taxon>
        <taxon>Bacillati</taxon>
        <taxon>Mycoplasmatota</taxon>
        <taxon>Mollicutes</taxon>
        <taxon>Entomoplasmatales</taxon>
        <taxon>Spiroplasmataceae</taxon>
        <taxon>Spiroplasma</taxon>
    </lineage>
</organism>
<gene>
    <name evidence="2" type="ORF">SKUN_001727</name>
</gene>
<dbReference type="Pfam" id="PF07494">
    <property type="entry name" value="Reg_prop"/>
    <property type="match status" value="1"/>
</dbReference>
<dbReference type="AlphaFoldDB" id="A0A0K2JJY7"/>
<keyword evidence="1" id="KW-0732">Signal</keyword>
<dbReference type="InterPro" id="IPR015943">
    <property type="entry name" value="WD40/YVTN_repeat-like_dom_sf"/>
</dbReference>
<evidence type="ECO:0000256" key="1">
    <source>
        <dbReference type="SAM" id="SignalP"/>
    </source>
</evidence>